<proteinExistence type="predicted"/>
<dbReference type="PANTHER" id="PTHR43124">
    <property type="entry name" value="PURINE EFFLUX PUMP PBUE"/>
    <property type="match status" value="1"/>
</dbReference>
<keyword evidence="5 6" id="KW-0472">Membrane</keyword>
<reference evidence="9" key="1">
    <citation type="submission" date="2012-06" db="EMBL/GenBank/DDBJ databases">
        <title>The complete genome of Belliella baltica DSM 15883.</title>
        <authorList>
            <person name="Lucas S."/>
            <person name="Copeland A."/>
            <person name="Lapidus A."/>
            <person name="Goodwin L."/>
            <person name="Pitluck S."/>
            <person name="Peters L."/>
            <person name="Mikhailova N."/>
            <person name="Davenport K."/>
            <person name="Kyrpides N."/>
            <person name="Mavromatis K."/>
            <person name="Pagani I."/>
            <person name="Ivanova N."/>
            <person name="Ovchinnikova G."/>
            <person name="Zeytun A."/>
            <person name="Detter J.C."/>
            <person name="Han C."/>
            <person name="Land M."/>
            <person name="Hauser L."/>
            <person name="Markowitz V."/>
            <person name="Cheng J.-F."/>
            <person name="Hugenholtz P."/>
            <person name="Woyke T."/>
            <person name="Wu D."/>
            <person name="Tindall B."/>
            <person name="Pomrenke H."/>
            <person name="Brambilla E."/>
            <person name="Klenk H.-P."/>
            <person name="Eisen J.A."/>
        </authorList>
    </citation>
    <scope>NUCLEOTIDE SEQUENCE [LARGE SCALE GENOMIC DNA]</scope>
    <source>
        <strain evidence="9">DSM 15883 / CIP 108006 / LMG 21964 / BA134</strain>
    </source>
</reference>
<feature type="transmembrane region" description="Helical" evidence="6">
    <location>
        <begin position="259"/>
        <end position="276"/>
    </location>
</feature>
<organism evidence="8 9">
    <name type="scientific">Belliella baltica (strain DSM 15883 / CIP 108006 / LMG 21964 / BA134)</name>
    <dbReference type="NCBI Taxonomy" id="866536"/>
    <lineage>
        <taxon>Bacteria</taxon>
        <taxon>Pseudomonadati</taxon>
        <taxon>Bacteroidota</taxon>
        <taxon>Cytophagia</taxon>
        <taxon>Cytophagales</taxon>
        <taxon>Cyclobacteriaceae</taxon>
        <taxon>Belliella</taxon>
    </lineage>
</organism>
<gene>
    <name evidence="8" type="ordered locus">Belba_1913</name>
</gene>
<feature type="transmembrane region" description="Helical" evidence="6">
    <location>
        <begin position="57"/>
        <end position="77"/>
    </location>
</feature>
<evidence type="ECO:0000256" key="3">
    <source>
        <dbReference type="ARBA" id="ARBA00022692"/>
    </source>
</evidence>
<feature type="domain" description="Major facilitator superfamily (MFS) profile" evidence="7">
    <location>
        <begin position="19"/>
        <end position="404"/>
    </location>
</feature>
<evidence type="ECO:0000259" key="7">
    <source>
        <dbReference type="PROSITE" id="PS50850"/>
    </source>
</evidence>
<dbReference type="SUPFAM" id="SSF103473">
    <property type="entry name" value="MFS general substrate transporter"/>
    <property type="match status" value="1"/>
</dbReference>
<keyword evidence="3 6" id="KW-0812">Transmembrane</keyword>
<dbReference type="InterPro" id="IPR036259">
    <property type="entry name" value="MFS_trans_sf"/>
</dbReference>
<feature type="transmembrane region" description="Helical" evidence="6">
    <location>
        <begin position="84"/>
        <end position="104"/>
    </location>
</feature>
<feature type="transmembrane region" description="Helical" evidence="6">
    <location>
        <begin position="110"/>
        <end position="131"/>
    </location>
</feature>
<keyword evidence="4 6" id="KW-1133">Transmembrane helix</keyword>
<dbReference type="InterPro" id="IPR011701">
    <property type="entry name" value="MFS"/>
</dbReference>
<dbReference type="Proteomes" id="UP000006050">
    <property type="component" value="Chromosome"/>
</dbReference>
<name>I3Z5I1_BELBD</name>
<dbReference type="STRING" id="866536.Belba_1913"/>
<evidence type="ECO:0000256" key="1">
    <source>
        <dbReference type="ARBA" id="ARBA00004651"/>
    </source>
</evidence>
<dbReference type="PROSITE" id="PS50850">
    <property type="entry name" value="MFS"/>
    <property type="match status" value="1"/>
</dbReference>
<feature type="transmembrane region" description="Helical" evidence="6">
    <location>
        <begin position="288"/>
        <end position="307"/>
    </location>
</feature>
<feature type="transmembrane region" description="Helical" evidence="6">
    <location>
        <begin position="143"/>
        <end position="165"/>
    </location>
</feature>
<dbReference type="AlphaFoldDB" id="I3Z5I1"/>
<dbReference type="InterPro" id="IPR050189">
    <property type="entry name" value="MFS_Efflux_Transporters"/>
</dbReference>
<dbReference type="HOGENOM" id="CLU_001265_61_5_10"/>
<evidence type="ECO:0000256" key="4">
    <source>
        <dbReference type="ARBA" id="ARBA00022989"/>
    </source>
</evidence>
<dbReference type="eggNOG" id="COG2814">
    <property type="taxonomic scope" value="Bacteria"/>
</dbReference>
<dbReference type="KEGG" id="bbd:Belba_1913"/>
<feature type="transmembrane region" description="Helical" evidence="6">
    <location>
        <begin position="18"/>
        <end position="37"/>
    </location>
</feature>
<keyword evidence="2" id="KW-1003">Cell membrane</keyword>
<feature type="transmembrane region" description="Helical" evidence="6">
    <location>
        <begin position="384"/>
        <end position="400"/>
    </location>
</feature>
<dbReference type="Pfam" id="PF07690">
    <property type="entry name" value="MFS_1"/>
    <property type="match status" value="2"/>
</dbReference>
<comment type="subcellular location">
    <subcellularLocation>
        <location evidence="1">Cell membrane</location>
        <topology evidence="1">Multi-pass membrane protein</topology>
    </subcellularLocation>
</comment>
<evidence type="ECO:0000256" key="2">
    <source>
        <dbReference type="ARBA" id="ARBA00022475"/>
    </source>
</evidence>
<dbReference type="GO" id="GO:0005886">
    <property type="term" value="C:plasma membrane"/>
    <property type="evidence" value="ECO:0007669"/>
    <property type="project" value="UniProtKB-SubCell"/>
</dbReference>
<dbReference type="Gene3D" id="1.20.1250.20">
    <property type="entry name" value="MFS general substrate transporter like domains"/>
    <property type="match status" value="1"/>
</dbReference>
<evidence type="ECO:0000256" key="5">
    <source>
        <dbReference type="ARBA" id="ARBA00023136"/>
    </source>
</evidence>
<dbReference type="InterPro" id="IPR020846">
    <property type="entry name" value="MFS_dom"/>
</dbReference>
<dbReference type="CDD" id="cd17324">
    <property type="entry name" value="MFS_NepI_like"/>
    <property type="match status" value="1"/>
</dbReference>
<accession>I3Z5I1</accession>
<evidence type="ECO:0000313" key="8">
    <source>
        <dbReference type="EMBL" id="AFL84499.1"/>
    </source>
</evidence>
<feature type="transmembrane region" description="Helical" evidence="6">
    <location>
        <begin position="225"/>
        <end position="247"/>
    </location>
</feature>
<evidence type="ECO:0000313" key="9">
    <source>
        <dbReference type="Proteomes" id="UP000006050"/>
    </source>
</evidence>
<evidence type="ECO:0000256" key="6">
    <source>
        <dbReference type="SAM" id="Phobius"/>
    </source>
</evidence>
<dbReference type="GO" id="GO:0022857">
    <property type="term" value="F:transmembrane transporter activity"/>
    <property type="evidence" value="ECO:0007669"/>
    <property type="project" value="InterPro"/>
</dbReference>
<keyword evidence="9" id="KW-1185">Reference proteome</keyword>
<sequence>MRGFTFHILEGIMKNEKLLLWILAAINFTHIVDFMILMPLGPQLMRIFEISPREFGLLVSSYTFAAGLSSFLGAFVLDKYDRRSIMMWVFLGFFLGTLACAFSPNYPILLLARIISGLFGGLTSALILAIIGDVVPDGRRGRAMGLVMAAFSVASVFGVPFGLFIASLSNWHAPFLFLASISAVIFWMIYKYVPSITAHIVAKHDKPSPIQVIRRVTSNRNQMRGITLTVMMMLGQFMIIPFLSPYMVANVGFTDMELTYIYMAGGAFTIFTSPWVGRMTDKYGKVKIFSIFMTLNVIPIAVITHLGATPIPYVLLISTMFFVTSNGRMVPASALITGTARSENRGSFLSFNSAVQQLSAGLASFVAGLILAENINGELVNYNIVGYIAIVFSLLTLPLIRRIKVVDTEAIVSVAESETNKIKLTQK</sequence>
<dbReference type="EMBL" id="CP003281">
    <property type="protein sequence ID" value="AFL84499.1"/>
    <property type="molecule type" value="Genomic_DNA"/>
</dbReference>
<protein>
    <submittedName>
        <fullName evidence="8">Arabinose efflux permease family protein</fullName>
    </submittedName>
</protein>
<feature type="transmembrane region" description="Helical" evidence="6">
    <location>
        <begin position="348"/>
        <end position="372"/>
    </location>
</feature>
<feature type="transmembrane region" description="Helical" evidence="6">
    <location>
        <begin position="171"/>
        <end position="190"/>
    </location>
</feature>
<dbReference type="PANTHER" id="PTHR43124:SF3">
    <property type="entry name" value="CHLORAMPHENICOL EFFLUX PUMP RV0191"/>
    <property type="match status" value="1"/>
</dbReference>